<evidence type="ECO:0000313" key="1">
    <source>
        <dbReference type="EMBL" id="KAK8485908.1"/>
    </source>
</evidence>
<keyword evidence="2" id="KW-1185">Reference proteome</keyword>
<organism evidence="1 2">
    <name type="scientific">Hibiscus sabdariffa</name>
    <name type="common">roselle</name>
    <dbReference type="NCBI Taxonomy" id="183260"/>
    <lineage>
        <taxon>Eukaryota</taxon>
        <taxon>Viridiplantae</taxon>
        <taxon>Streptophyta</taxon>
        <taxon>Embryophyta</taxon>
        <taxon>Tracheophyta</taxon>
        <taxon>Spermatophyta</taxon>
        <taxon>Magnoliopsida</taxon>
        <taxon>eudicotyledons</taxon>
        <taxon>Gunneridae</taxon>
        <taxon>Pentapetalae</taxon>
        <taxon>rosids</taxon>
        <taxon>malvids</taxon>
        <taxon>Malvales</taxon>
        <taxon>Malvaceae</taxon>
        <taxon>Malvoideae</taxon>
        <taxon>Hibiscus</taxon>
    </lineage>
</organism>
<protein>
    <recommendedName>
        <fullName evidence="3">RRM domain-containing protein</fullName>
    </recommendedName>
</protein>
<gene>
    <name evidence="1" type="ORF">V6N12_007924</name>
</gene>
<evidence type="ECO:0000313" key="2">
    <source>
        <dbReference type="Proteomes" id="UP001472677"/>
    </source>
</evidence>
<evidence type="ECO:0008006" key="3">
    <source>
        <dbReference type="Google" id="ProtNLM"/>
    </source>
</evidence>
<dbReference type="SUPFAM" id="SSF54928">
    <property type="entry name" value="RNA-binding domain, RBD"/>
    <property type="match status" value="1"/>
</dbReference>
<accession>A0ABR1ZYU6</accession>
<name>A0ABR1ZYU6_9ROSI</name>
<dbReference type="Proteomes" id="UP001472677">
    <property type="component" value="Unassembled WGS sequence"/>
</dbReference>
<proteinExistence type="predicted"/>
<sequence length="150" mass="17160">MVHLPLHREAVDSFIPRKRRVGGVRFGFVRFTGMEEALRAQDRLHGFVIYDFSIRVHMEIHQSRRVHGKISEVSRIQAKPAVGTSVEENQTKIWIVIGVVDLGKLKICETCLVGWSHRFMKVRRLALMLHVEGMKEVSVLSPVGSTFMLI</sequence>
<reference evidence="1 2" key="1">
    <citation type="journal article" date="2024" name="G3 (Bethesda)">
        <title>Genome assembly of Hibiscus sabdariffa L. provides insights into metabolisms of medicinal natural products.</title>
        <authorList>
            <person name="Kim T."/>
        </authorList>
    </citation>
    <scope>NUCLEOTIDE SEQUENCE [LARGE SCALE GENOMIC DNA]</scope>
    <source>
        <strain evidence="1">TK-2024</strain>
        <tissue evidence="1">Old leaves</tissue>
    </source>
</reference>
<dbReference type="EMBL" id="JBBPBM010001236">
    <property type="protein sequence ID" value="KAK8485908.1"/>
    <property type="molecule type" value="Genomic_DNA"/>
</dbReference>
<comment type="caution">
    <text evidence="1">The sequence shown here is derived from an EMBL/GenBank/DDBJ whole genome shotgun (WGS) entry which is preliminary data.</text>
</comment>
<dbReference type="InterPro" id="IPR035979">
    <property type="entry name" value="RBD_domain_sf"/>
</dbReference>